<dbReference type="Pfam" id="PF13302">
    <property type="entry name" value="Acetyltransf_3"/>
    <property type="match status" value="1"/>
</dbReference>
<dbReference type="PANTHER" id="PTHR43792:SF1">
    <property type="entry name" value="N-ACETYLTRANSFERASE DOMAIN-CONTAINING PROTEIN"/>
    <property type="match status" value="1"/>
</dbReference>
<dbReference type="RefSeq" id="WP_211629905.1">
    <property type="nucleotide sequence ID" value="NZ_CP073100.1"/>
</dbReference>
<dbReference type="Gene3D" id="3.40.630.30">
    <property type="match status" value="1"/>
</dbReference>
<dbReference type="SUPFAM" id="SSF55729">
    <property type="entry name" value="Acyl-CoA N-acyltransferases (Nat)"/>
    <property type="match status" value="1"/>
</dbReference>
<keyword evidence="3" id="KW-1185">Reference proteome</keyword>
<dbReference type="PROSITE" id="PS51186">
    <property type="entry name" value="GNAT"/>
    <property type="match status" value="1"/>
</dbReference>
<proteinExistence type="predicted"/>
<sequence>MHPPEQITTARLVLRRPKASDQADRYAYASDPEVARYMDWAMPESPLDMPSVESSAARWQAGRDFNWVITARPSDQAIGNIACRIEGDTADFGYLLSRDCWSRGYATEAAAALFEWLHGLDSITRIEATCDIDNAASVRVLEKVGLTFQGTHRERIIRPNLEPGVPREVLVYAWVREAHPRASG</sequence>
<gene>
    <name evidence="2" type="ORF">KBB96_13150</name>
</gene>
<feature type="domain" description="N-acetyltransferase" evidence="1">
    <location>
        <begin position="24"/>
        <end position="168"/>
    </location>
</feature>
<dbReference type="InterPro" id="IPR000182">
    <property type="entry name" value="GNAT_dom"/>
</dbReference>
<evidence type="ECO:0000259" key="1">
    <source>
        <dbReference type="PROSITE" id="PS51186"/>
    </source>
</evidence>
<accession>A0A975IXY3</accession>
<evidence type="ECO:0000313" key="3">
    <source>
        <dbReference type="Proteomes" id="UP000676169"/>
    </source>
</evidence>
<dbReference type="Proteomes" id="UP000676169">
    <property type="component" value="Chromosome"/>
</dbReference>
<protein>
    <submittedName>
        <fullName evidence="2">GNAT family N-acetyltransferase</fullName>
    </submittedName>
</protein>
<evidence type="ECO:0000313" key="2">
    <source>
        <dbReference type="EMBL" id="QUE49816.1"/>
    </source>
</evidence>
<dbReference type="InterPro" id="IPR016181">
    <property type="entry name" value="Acyl_CoA_acyltransferase"/>
</dbReference>
<dbReference type="PANTHER" id="PTHR43792">
    <property type="entry name" value="GNAT FAMILY, PUTATIVE (AFU_ORTHOLOGUE AFUA_3G00765)-RELATED-RELATED"/>
    <property type="match status" value="1"/>
</dbReference>
<name>A0A975IXY3_9BACT</name>
<organism evidence="2 3">
    <name type="scientific">Luteolibacter ambystomatis</name>
    <dbReference type="NCBI Taxonomy" id="2824561"/>
    <lineage>
        <taxon>Bacteria</taxon>
        <taxon>Pseudomonadati</taxon>
        <taxon>Verrucomicrobiota</taxon>
        <taxon>Verrucomicrobiia</taxon>
        <taxon>Verrucomicrobiales</taxon>
        <taxon>Verrucomicrobiaceae</taxon>
        <taxon>Luteolibacter</taxon>
    </lineage>
</organism>
<dbReference type="AlphaFoldDB" id="A0A975IXY3"/>
<dbReference type="InterPro" id="IPR051531">
    <property type="entry name" value="N-acetyltransferase"/>
</dbReference>
<reference evidence="2" key="1">
    <citation type="submission" date="2021-04" db="EMBL/GenBank/DDBJ databases">
        <title>Luteolibacter sp. 32A isolated from the skin of an Anderson's salamander (Ambystoma andersonii).</title>
        <authorList>
            <person name="Spergser J."/>
            <person name="Busse H.-J."/>
        </authorList>
    </citation>
    <scope>NUCLEOTIDE SEQUENCE</scope>
    <source>
        <strain evidence="2">32A</strain>
    </source>
</reference>
<dbReference type="EMBL" id="CP073100">
    <property type="protein sequence ID" value="QUE49816.1"/>
    <property type="molecule type" value="Genomic_DNA"/>
</dbReference>
<dbReference type="GO" id="GO:0016747">
    <property type="term" value="F:acyltransferase activity, transferring groups other than amino-acyl groups"/>
    <property type="evidence" value="ECO:0007669"/>
    <property type="project" value="InterPro"/>
</dbReference>
<dbReference type="KEGG" id="lamb:KBB96_13150"/>